<accession>A0A6A6QIF1</accession>
<dbReference type="SUPFAM" id="SSF81383">
    <property type="entry name" value="F-box domain"/>
    <property type="match status" value="1"/>
</dbReference>
<gene>
    <name evidence="3" type="ORF">BU16DRAFT_130853</name>
</gene>
<sequence>MVKLRKKALQKNTQQNLKTQNPSNFQTLGEIWESNRQTRLDRSQSIDPQLGERQYSIFSQSSTLVGDSRPVDSTELLHSLVEHGALNSITDTIDIARRIGDTDILASLIDPRLIAQRERMIASLPPDLWKHILSHLDFVSAAALTITSKTLILKLGTSSLVALNAPQNRTSRLRFLQYLDPTLPFHLLCFPCATYHLRLNPGQERLTADYTSTPVFICPKVHGSVLPRTRLTHARALPLAFVQLALRAHRYGPTYGILTTSLSRRWNCPHSNWRHATRYMVHRDHLLMRVVSQCIAEPKLTPTGERILLYSREEYEPYFSVCAHWRDGVLMDVCKCALSHIPERPKAGVRQVLASGPKGTATAALRGMQGNAGQGMMVRGCGVCGPMRRCKDCASEYLVEVKMVEDEKDKVVRFKHAITVTRWADLGDGRELDGGEWGAMNGVKMQEGKGYDSFGVIGGRALSGIFEAEISGSIPGQRILSLNPEGAKRNEEGGAWY</sequence>
<dbReference type="AlphaFoldDB" id="A0A6A6QIF1"/>
<dbReference type="CDD" id="cd09917">
    <property type="entry name" value="F-box_SF"/>
    <property type="match status" value="1"/>
</dbReference>
<proteinExistence type="predicted"/>
<evidence type="ECO:0000256" key="1">
    <source>
        <dbReference type="SAM" id="MobiDB-lite"/>
    </source>
</evidence>
<dbReference type="EMBL" id="MU004195">
    <property type="protein sequence ID" value="KAF2491869.1"/>
    <property type="molecule type" value="Genomic_DNA"/>
</dbReference>
<evidence type="ECO:0000259" key="2">
    <source>
        <dbReference type="Pfam" id="PF00646"/>
    </source>
</evidence>
<organism evidence="3 4">
    <name type="scientific">Lophium mytilinum</name>
    <dbReference type="NCBI Taxonomy" id="390894"/>
    <lineage>
        <taxon>Eukaryota</taxon>
        <taxon>Fungi</taxon>
        <taxon>Dikarya</taxon>
        <taxon>Ascomycota</taxon>
        <taxon>Pezizomycotina</taxon>
        <taxon>Dothideomycetes</taxon>
        <taxon>Pleosporomycetidae</taxon>
        <taxon>Mytilinidiales</taxon>
        <taxon>Mytilinidiaceae</taxon>
        <taxon>Lophium</taxon>
    </lineage>
</organism>
<dbReference type="OrthoDB" id="3912356at2759"/>
<protein>
    <recommendedName>
        <fullName evidence="2">F-box domain-containing protein</fullName>
    </recommendedName>
</protein>
<dbReference type="Proteomes" id="UP000799750">
    <property type="component" value="Unassembled WGS sequence"/>
</dbReference>
<feature type="region of interest" description="Disordered" evidence="1">
    <location>
        <begin position="1"/>
        <end position="23"/>
    </location>
</feature>
<keyword evidence="4" id="KW-1185">Reference proteome</keyword>
<feature type="domain" description="F-box" evidence="2">
    <location>
        <begin position="122"/>
        <end position="150"/>
    </location>
</feature>
<feature type="compositionally biased region" description="Low complexity" evidence="1">
    <location>
        <begin position="10"/>
        <end position="21"/>
    </location>
</feature>
<dbReference type="InterPro" id="IPR001810">
    <property type="entry name" value="F-box_dom"/>
</dbReference>
<dbReference type="InterPro" id="IPR036047">
    <property type="entry name" value="F-box-like_dom_sf"/>
</dbReference>
<reference evidence="3" key="1">
    <citation type="journal article" date="2020" name="Stud. Mycol.">
        <title>101 Dothideomycetes genomes: a test case for predicting lifestyles and emergence of pathogens.</title>
        <authorList>
            <person name="Haridas S."/>
            <person name="Albert R."/>
            <person name="Binder M."/>
            <person name="Bloem J."/>
            <person name="Labutti K."/>
            <person name="Salamov A."/>
            <person name="Andreopoulos B."/>
            <person name="Baker S."/>
            <person name="Barry K."/>
            <person name="Bills G."/>
            <person name="Bluhm B."/>
            <person name="Cannon C."/>
            <person name="Castanera R."/>
            <person name="Culley D."/>
            <person name="Daum C."/>
            <person name="Ezra D."/>
            <person name="Gonzalez J."/>
            <person name="Henrissat B."/>
            <person name="Kuo A."/>
            <person name="Liang C."/>
            <person name="Lipzen A."/>
            <person name="Lutzoni F."/>
            <person name="Magnuson J."/>
            <person name="Mondo S."/>
            <person name="Nolan M."/>
            <person name="Ohm R."/>
            <person name="Pangilinan J."/>
            <person name="Park H.-J."/>
            <person name="Ramirez L."/>
            <person name="Alfaro M."/>
            <person name="Sun H."/>
            <person name="Tritt A."/>
            <person name="Yoshinaga Y."/>
            <person name="Zwiers L.-H."/>
            <person name="Turgeon B."/>
            <person name="Goodwin S."/>
            <person name="Spatafora J."/>
            <person name="Crous P."/>
            <person name="Grigoriev I."/>
        </authorList>
    </citation>
    <scope>NUCLEOTIDE SEQUENCE</scope>
    <source>
        <strain evidence="3">CBS 269.34</strain>
    </source>
</reference>
<evidence type="ECO:0000313" key="3">
    <source>
        <dbReference type="EMBL" id="KAF2491869.1"/>
    </source>
</evidence>
<evidence type="ECO:0000313" key="4">
    <source>
        <dbReference type="Proteomes" id="UP000799750"/>
    </source>
</evidence>
<name>A0A6A6QIF1_9PEZI</name>
<dbReference type="Pfam" id="PF00646">
    <property type="entry name" value="F-box"/>
    <property type="match status" value="1"/>
</dbReference>